<dbReference type="OrthoDB" id="2748837at2759"/>
<gene>
    <name evidence="1" type="ORF">O181_007703</name>
</gene>
<keyword evidence="2" id="KW-1185">Reference proteome</keyword>
<dbReference type="AlphaFoldDB" id="A0A9Q3BMQ7"/>
<protein>
    <submittedName>
        <fullName evidence="1">Uncharacterized protein</fullName>
    </submittedName>
</protein>
<reference evidence="1" key="1">
    <citation type="submission" date="2021-03" db="EMBL/GenBank/DDBJ databases">
        <title>Draft genome sequence of rust myrtle Austropuccinia psidii MF-1, a brazilian biotype.</title>
        <authorList>
            <person name="Quecine M.C."/>
            <person name="Pachon D.M.R."/>
            <person name="Bonatelli M.L."/>
            <person name="Correr F.H."/>
            <person name="Franceschini L.M."/>
            <person name="Leite T.F."/>
            <person name="Margarido G.R.A."/>
            <person name="Almeida C.A."/>
            <person name="Ferrarezi J.A."/>
            <person name="Labate C.A."/>
        </authorList>
    </citation>
    <scope>NUCLEOTIDE SEQUENCE</scope>
    <source>
        <strain evidence="1">MF-1</strain>
    </source>
</reference>
<sequence length="167" mass="19016">MTDNASVNQKMCNEMQDLCPAFIARKQWLGCMEHTINLAAWDGLKAPAIGSPNSTQNPSENEVSQLSIANLIDIPYSKDIQYDSIIFQILHLTGFLNQRPQWNDKFDTTVKLIYDEDEPTKATNFLSHVCTRWNFSAGVYVEAVIRLFTTRTMTVTHGNNFKIRVLI</sequence>
<proteinExistence type="predicted"/>
<evidence type="ECO:0000313" key="1">
    <source>
        <dbReference type="EMBL" id="MBW0467988.1"/>
    </source>
</evidence>
<evidence type="ECO:0000313" key="2">
    <source>
        <dbReference type="Proteomes" id="UP000765509"/>
    </source>
</evidence>
<comment type="caution">
    <text evidence="1">The sequence shown here is derived from an EMBL/GenBank/DDBJ whole genome shotgun (WGS) entry which is preliminary data.</text>
</comment>
<dbReference type="EMBL" id="AVOT02001739">
    <property type="protein sequence ID" value="MBW0467988.1"/>
    <property type="molecule type" value="Genomic_DNA"/>
</dbReference>
<name>A0A9Q3BMQ7_9BASI</name>
<dbReference type="Proteomes" id="UP000765509">
    <property type="component" value="Unassembled WGS sequence"/>
</dbReference>
<accession>A0A9Q3BMQ7</accession>
<organism evidence="1 2">
    <name type="scientific">Austropuccinia psidii MF-1</name>
    <dbReference type="NCBI Taxonomy" id="1389203"/>
    <lineage>
        <taxon>Eukaryota</taxon>
        <taxon>Fungi</taxon>
        <taxon>Dikarya</taxon>
        <taxon>Basidiomycota</taxon>
        <taxon>Pucciniomycotina</taxon>
        <taxon>Pucciniomycetes</taxon>
        <taxon>Pucciniales</taxon>
        <taxon>Sphaerophragmiaceae</taxon>
        <taxon>Austropuccinia</taxon>
    </lineage>
</organism>